<comment type="function">
    <text evidence="4">This inhibitor is composed of two homologous actively inhibiting halves: one which inhibits trypsin, the other which inhibits elastase.</text>
</comment>
<keyword evidence="3" id="KW-1015">Disulfide bond</keyword>
<evidence type="ECO:0000256" key="2">
    <source>
        <dbReference type="ARBA" id="ARBA00022525"/>
    </source>
</evidence>
<dbReference type="GO" id="GO:0005576">
    <property type="term" value="C:extracellular region"/>
    <property type="evidence" value="ECO:0007669"/>
    <property type="project" value="UniProtKB-SubCell"/>
</dbReference>
<evidence type="ECO:0000256" key="5">
    <source>
        <dbReference type="ARBA" id="ARBA00039837"/>
    </source>
</evidence>
<evidence type="ECO:0000313" key="7">
    <source>
        <dbReference type="Ensembl" id="ENSCAFP00030009672.1"/>
    </source>
</evidence>
<dbReference type="SMART" id="SM00280">
    <property type="entry name" value="KAZAL"/>
    <property type="match status" value="1"/>
</dbReference>
<dbReference type="Proteomes" id="UP000694429">
    <property type="component" value="Chromosome 2"/>
</dbReference>
<name>A0A8C0RDN9_CANLF</name>
<comment type="subcellular location">
    <subcellularLocation>
        <location evidence="1">Secreted</location>
    </subcellularLocation>
</comment>
<gene>
    <name evidence="7" type="primary">SPINK6</name>
</gene>
<dbReference type="InterPro" id="IPR036058">
    <property type="entry name" value="Kazal_dom_sf"/>
</dbReference>
<dbReference type="OrthoDB" id="126772at2759"/>
<dbReference type="InterPro" id="IPR002350">
    <property type="entry name" value="Kazal_dom"/>
</dbReference>
<dbReference type="Ensembl" id="ENSCAFT00030011065.1">
    <property type="protein sequence ID" value="ENSCAFP00030009672.1"/>
    <property type="gene ID" value="ENSCAFG00030005993.1"/>
</dbReference>
<dbReference type="SUPFAM" id="SSF100895">
    <property type="entry name" value="Kazal-type serine protease inhibitors"/>
    <property type="match status" value="1"/>
</dbReference>
<dbReference type="PROSITE" id="PS51465">
    <property type="entry name" value="KAZAL_2"/>
    <property type="match status" value="1"/>
</dbReference>
<feature type="domain" description="Kazal-like" evidence="6">
    <location>
        <begin position="118"/>
        <end position="174"/>
    </location>
</feature>
<dbReference type="PANTHER" id="PTHR47499:SF6">
    <property type="entry name" value="SERINE PROTEASE INHIBITOR KAZAL-TYPE 6"/>
    <property type="match status" value="1"/>
</dbReference>
<organism evidence="7 8">
    <name type="scientific">Canis lupus familiaris</name>
    <name type="common">Dog</name>
    <name type="synonym">Canis familiaris</name>
    <dbReference type="NCBI Taxonomy" id="9615"/>
    <lineage>
        <taxon>Eukaryota</taxon>
        <taxon>Metazoa</taxon>
        <taxon>Chordata</taxon>
        <taxon>Craniata</taxon>
        <taxon>Vertebrata</taxon>
        <taxon>Euteleostomi</taxon>
        <taxon>Mammalia</taxon>
        <taxon>Eutheria</taxon>
        <taxon>Laurasiatheria</taxon>
        <taxon>Carnivora</taxon>
        <taxon>Caniformia</taxon>
        <taxon>Canidae</taxon>
        <taxon>Canis</taxon>
    </lineage>
</organism>
<protein>
    <recommendedName>
        <fullName evidence="5">Double-headed protease inhibitor, submandibular gland</fullName>
    </recommendedName>
</protein>
<dbReference type="Gene3D" id="3.30.60.30">
    <property type="match status" value="1"/>
</dbReference>
<evidence type="ECO:0000256" key="4">
    <source>
        <dbReference type="ARBA" id="ARBA00037771"/>
    </source>
</evidence>
<dbReference type="Pfam" id="PF00050">
    <property type="entry name" value="Kazal_1"/>
    <property type="match status" value="1"/>
</dbReference>
<dbReference type="PANTHER" id="PTHR47499">
    <property type="entry name" value="SERINE PROTEASE INHIBITOR KAZAL-TYPE 7 SPINK7"/>
    <property type="match status" value="1"/>
</dbReference>
<dbReference type="PROSITE" id="PS00282">
    <property type="entry name" value="KAZAL_1"/>
    <property type="match status" value="1"/>
</dbReference>
<evidence type="ECO:0000313" key="8">
    <source>
        <dbReference type="Proteomes" id="UP000694429"/>
    </source>
</evidence>
<dbReference type="CDD" id="cd00104">
    <property type="entry name" value="KAZAL_FS"/>
    <property type="match status" value="1"/>
</dbReference>
<keyword evidence="2" id="KW-0964">Secreted</keyword>
<reference evidence="7" key="2">
    <citation type="submission" date="2025-08" db="UniProtKB">
        <authorList>
            <consortium name="Ensembl"/>
        </authorList>
    </citation>
    <scope>IDENTIFICATION</scope>
</reference>
<sequence length="174" mass="19446">KAVAREIYRRKENEFVLTSLYLGLYLKLVEYKGQKSNLGIKEQTTKAVPSPAACNKDFGERLQALEPGRSKLEETFQPNFSTVKPEIIGVFSQGGQDKRGWMARSKGQLPGKGVLRRRLSHIDCGEFRDPKVYCTRESNPHCGSDGQTYGNKCAFCKAMVKSGGKINLKHQGEC</sequence>
<evidence type="ECO:0000259" key="6">
    <source>
        <dbReference type="PROSITE" id="PS51465"/>
    </source>
</evidence>
<dbReference type="AlphaFoldDB" id="A0A8C0RDN9"/>
<evidence type="ECO:0000256" key="1">
    <source>
        <dbReference type="ARBA" id="ARBA00004613"/>
    </source>
</evidence>
<evidence type="ECO:0000256" key="3">
    <source>
        <dbReference type="ARBA" id="ARBA00023157"/>
    </source>
</evidence>
<proteinExistence type="predicted"/>
<accession>A0A8C0RDN9</accession>
<dbReference type="FunFam" id="3.30.60.30:FF:000037">
    <property type="entry name" value="Ovomucoid"/>
    <property type="match status" value="1"/>
</dbReference>
<dbReference type="InterPro" id="IPR050159">
    <property type="entry name" value="Kazal-type_SerProtInhib"/>
</dbReference>
<reference evidence="7" key="1">
    <citation type="submission" date="2019-03" db="EMBL/GenBank/DDBJ databases">
        <authorList>
            <person name="Warren W.C."/>
            <person name="Johnson G.S."/>
        </authorList>
    </citation>
    <scope>NUCLEOTIDE SEQUENCE [LARGE SCALE GENOMIC DNA]</scope>
    <source>
        <strain evidence="7">Basenji</strain>
    </source>
</reference>